<organism evidence="1 2">
    <name type="scientific">Rickettsia rhipicephali str. Ect</name>
    <dbReference type="NCBI Taxonomy" id="1359199"/>
    <lineage>
        <taxon>Bacteria</taxon>
        <taxon>Pseudomonadati</taxon>
        <taxon>Pseudomonadota</taxon>
        <taxon>Alphaproteobacteria</taxon>
        <taxon>Rickettsiales</taxon>
        <taxon>Rickettsiaceae</taxon>
        <taxon>Rickettsieae</taxon>
        <taxon>Rickettsia</taxon>
        <taxon>spotted fever group</taxon>
    </lineage>
</organism>
<dbReference type="AlphaFoldDB" id="A0A0F3PF84"/>
<name>A0A0F3PF84_RICRH</name>
<accession>A0A0F3PF84</accession>
<dbReference type="PATRIC" id="fig|1359199.3.peg.1386"/>
<protein>
    <submittedName>
        <fullName evidence="1">Uncharacterized protein</fullName>
    </submittedName>
</protein>
<evidence type="ECO:0000313" key="2">
    <source>
        <dbReference type="Proteomes" id="UP000033591"/>
    </source>
</evidence>
<gene>
    <name evidence="1" type="ORF">RMAECT_1406</name>
</gene>
<evidence type="ECO:0000313" key="1">
    <source>
        <dbReference type="EMBL" id="KJV79035.1"/>
    </source>
</evidence>
<comment type="caution">
    <text evidence="1">The sequence shown here is derived from an EMBL/GenBank/DDBJ whole genome shotgun (WGS) entry which is preliminary data.</text>
</comment>
<dbReference type="Proteomes" id="UP000033591">
    <property type="component" value="Unassembled WGS sequence"/>
</dbReference>
<proteinExistence type="predicted"/>
<reference evidence="1 2" key="1">
    <citation type="submission" date="2015-01" db="EMBL/GenBank/DDBJ databases">
        <title>Genome Sequencing of Rickettsiales.</title>
        <authorList>
            <person name="Daugherty S.C."/>
            <person name="Su Q."/>
            <person name="Abolude K."/>
            <person name="Beier-Sexton M."/>
            <person name="Carlyon J.A."/>
            <person name="Carter R."/>
            <person name="Day N.P."/>
            <person name="Dumler S.J."/>
            <person name="Dyachenko V."/>
            <person name="Godinez A."/>
            <person name="Kurtti T.J."/>
            <person name="Lichay M."/>
            <person name="Mullins K.E."/>
            <person name="Ott S."/>
            <person name="Pappas-Brown V."/>
            <person name="Paris D.H."/>
            <person name="Patel P."/>
            <person name="Richards A.L."/>
            <person name="Sadzewicz L."/>
            <person name="Sears K."/>
            <person name="Seidman D."/>
            <person name="Sengamalay N."/>
            <person name="Stenos J."/>
            <person name="Tallon L.J."/>
            <person name="Vincent G."/>
            <person name="Fraser C.M."/>
            <person name="Munderloh U."/>
            <person name="Dunning-Hotopp J.C."/>
        </authorList>
    </citation>
    <scope>NUCLEOTIDE SEQUENCE [LARGE SCALE GENOMIC DNA]</scope>
    <source>
        <strain evidence="1 2">Ect</strain>
    </source>
</reference>
<sequence length="46" mass="5440">MELLLKCIIYSEVKILNDFMKIFNSYCDSIFIKDHVKSKHIIAGDY</sequence>
<dbReference type="EMBL" id="LAOC01000001">
    <property type="protein sequence ID" value="KJV79035.1"/>
    <property type="molecule type" value="Genomic_DNA"/>
</dbReference>